<dbReference type="RefSeq" id="XP_067804891.1">
    <property type="nucleotide sequence ID" value="XM_067946100.1"/>
</dbReference>
<dbReference type="InterPro" id="IPR003593">
    <property type="entry name" value="AAA+_ATPase"/>
</dbReference>
<evidence type="ECO:0000259" key="6">
    <source>
        <dbReference type="SMART" id="SM01086"/>
    </source>
</evidence>
<dbReference type="GO" id="GO:0005524">
    <property type="term" value="F:ATP binding"/>
    <property type="evidence" value="ECO:0007669"/>
    <property type="project" value="UniProtKB-KW"/>
</dbReference>
<dbReference type="GO" id="GO:0016887">
    <property type="term" value="F:ATP hydrolysis activity"/>
    <property type="evidence" value="ECO:0007669"/>
    <property type="project" value="InterPro"/>
</dbReference>
<dbReference type="Pfam" id="PF07724">
    <property type="entry name" value="AAA_2"/>
    <property type="match status" value="1"/>
</dbReference>
<evidence type="ECO:0000259" key="5">
    <source>
        <dbReference type="SMART" id="SM00382"/>
    </source>
</evidence>
<dbReference type="CDD" id="cd19499">
    <property type="entry name" value="RecA-like_ClpB_Hsp104-like"/>
    <property type="match status" value="1"/>
</dbReference>
<dbReference type="GO" id="GO:0034605">
    <property type="term" value="P:cellular response to heat"/>
    <property type="evidence" value="ECO:0007669"/>
    <property type="project" value="TreeGrafter"/>
</dbReference>
<dbReference type="FunFam" id="3.40.50.300:FF:000025">
    <property type="entry name" value="ATP-dependent Clp protease subunit"/>
    <property type="match status" value="1"/>
</dbReference>
<protein>
    <submittedName>
        <fullName evidence="7">Bifunctional Clp ATPase</fullName>
    </submittedName>
</protein>
<feature type="compositionally biased region" description="Low complexity" evidence="4">
    <location>
        <begin position="10"/>
        <end position="28"/>
    </location>
</feature>
<dbReference type="KEGG" id="bdw:94335352"/>
<dbReference type="InterPro" id="IPR050130">
    <property type="entry name" value="ClpA_ClpB"/>
</dbReference>
<dbReference type="Pfam" id="PF10431">
    <property type="entry name" value="ClpB_D2-small"/>
    <property type="match status" value="1"/>
</dbReference>
<evidence type="ECO:0000256" key="1">
    <source>
        <dbReference type="ARBA" id="ARBA00022741"/>
    </source>
</evidence>
<dbReference type="PRINTS" id="PR00300">
    <property type="entry name" value="CLPPROTEASEA"/>
</dbReference>
<dbReference type="InterPro" id="IPR027417">
    <property type="entry name" value="P-loop_NTPase"/>
</dbReference>
<keyword evidence="3" id="KW-0143">Chaperone</keyword>
<dbReference type="FunFam" id="1.10.8.60:FF:000017">
    <property type="entry name" value="ATP-dependent chaperone ClpB"/>
    <property type="match status" value="1"/>
</dbReference>
<feature type="domain" description="Clp ATPase C-terminal" evidence="6">
    <location>
        <begin position="385"/>
        <end position="474"/>
    </location>
</feature>
<feature type="region of interest" description="Disordered" evidence="4">
    <location>
        <begin position="1"/>
        <end position="46"/>
    </location>
</feature>
<dbReference type="EMBL" id="JALLKP010000001">
    <property type="protein sequence ID" value="KAK2198049.1"/>
    <property type="molecule type" value="Genomic_DNA"/>
</dbReference>
<dbReference type="InterPro" id="IPR003959">
    <property type="entry name" value="ATPase_AAA_core"/>
</dbReference>
<name>A0AAD9PNK4_9APIC</name>
<dbReference type="GeneID" id="94335352"/>
<evidence type="ECO:0000313" key="8">
    <source>
        <dbReference type="Proteomes" id="UP001214638"/>
    </source>
</evidence>
<comment type="caution">
    <text evidence="7">The sequence shown here is derived from an EMBL/GenBank/DDBJ whole genome shotgun (WGS) entry which is preliminary data.</text>
</comment>
<evidence type="ECO:0000256" key="4">
    <source>
        <dbReference type="SAM" id="MobiDB-lite"/>
    </source>
</evidence>
<dbReference type="SMART" id="SM00382">
    <property type="entry name" value="AAA"/>
    <property type="match status" value="1"/>
</dbReference>
<organism evidence="7 8">
    <name type="scientific">Babesia duncani</name>
    <dbReference type="NCBI Taxonomy" id="323732"/>
    <lineage>
        <taxon>Eukaryota</taxon>
        <taxon>Sar</taxon>
        <taxon>Alveolata</taxon>
        <taxon>Apicomplexa</taxon>
        <taxon>Aconoidasida</taxon>
        <taxon>Piroplasmida</taxon>
        <taxon>Babesiidae</taxon>
        <taxon>Babesia</taxon>
    </lineage>
</organism>
<keyword evidence="1" id="KW-0547">Nucleotide-binding</keyword>
<dbReference type="PROSITE" id="PS00871">
    <property type="entry name" value="CLPAB_2"/>
    <property type="match status" value="1"/>
</dbReference>
<dbReference type="Gene3D" id="6.10.140.130">
    <property type="match status" value="1"/>
</dbReference>
<dbReference type="PANTHER" id="PTHR11638:SF18">
    <property type="entry name" value="HEAT SHOCK PROTEIN 104"/>
    <property type="match status" value="1"/>
</dbReference>
<accession>A0AAD9PNK4</accession>
<dbReference type="GO" id="GO:0005737">
    <property type="term" value="C:cytoplasm"/>
    <property type="evidence" value="ECO:0007669"/>
    <property type="project" value="TreeGrafter"/>
</dbReference>
<dbReference type="SUPFAM" id="SSF52540">
    <property type="entry name" value="P-loop containing nucleoside triphosphate hydrolases"/>
    <property type="match status" value="2"/>
</dbReference>
<dbReference type="Gene3D" id="3.40.50.300">
    <property type="entry name" value="P-loop containing nucleotide triphosphate hydrolases"/>
    <property type="match status" value="1"/>
</dbReference>
<sequence>MEWISISNDSGRGSSTKSDSVSGSSSSSNFVGILPKESRDNLGEQERKRIEQIEKAIERLNREKEHLTEMWLREKGYVDSIRNLKERVDVVKVEIDKAERIFDLNRAAELRFETLPDLEKQLEKAVEEYENYVKDITSSGGQLLLRDEVRREDVANVVSRWTGIPVSRLVKSQRERILNLAQELHKRVIGQSEAVDIVTSAIQRSRVGMNDPKKPIGALMFLGPTGVGKTELSKAIAEQMFDTEDAVVRIDMSEYMEKFSVSRLVGAPPGYIGHDQGGQLTEAVRRKPYSLVLFDEIEKAHPDVFNLLLQVLDEGRLTDSNGRTVNFTNTLIIFTSNLGSASILELAGKSEKKAEIKNKVMQAVRQTFSPEFLNRVDEFVVFDSLNQSELKEIVSLEMAKLSNRLAERNIKLVVENEALGYIANIGYDPAYGARPLKRTIQRQVETPIAHALLEEKFKEGDTIHVSVRANSLEIS</sequence>
<evidence type="ECO:0000313" key="7">
    <source>
        <dbReference type="EMBL" id="KAK2198049.1"/>
    </source>
</evidence>
<dbReference type="SMART" id="SM01086">
    <property type="entry name" value="ClpB_D2-small"/>
    <property type="match status" value="1"/>
</dbReference>
<gene>
    <name evidence="7" type="ORF">BdWA1_001054</name>
</gene>
<dbReference type="InterPro" id="IPR019489">
    <property type="entry name" value="Clp_ATPase_C"/>
</dbReference>
<dbReference type="InterPro" id="IPR028299">
    <property type="entry name" value="ClpA/B_CS2"/>
</dbReference>
<reference evidence="7" key="1">
    <citation type="journal article" date="2023" name="Nat. Microbiol.">
        <title>Babesia duncani multi-omics identifies virulence factors and drug targets.</title>
        <authorList>
            <person name="Singh P."/>
            <person name="Lonardi S."/>
            <person name="Liang Q."/>
            <person name="Vydyam P."/>
            <person name="Khabirova E."/>
            <person name="Fang T."/>
            <person name="Gihaz S."/>
            <person name="Thekkiniath J."/>
            <person name="Munshi M."/>
            <person name="Abel S."/>
            <person name="Ciampossin L."/>
            <person name="Batugedara G."/>
            <person name="Gupta M."/>
            <person name="Lu X.M."/>
            <person name="Lenz T."/>
            <person name="Chakravarty S."/>
            <person name="Cornillot E."/>
            <person name="Hu Y."/>
            <person name="Ma W."/>
            <person name="Gonzalez L.M."/>
            <person name="Sanchez S."/>
            <person name="Estrada K."/>
            <person name="Sanchez-Flores A."/>
            <person name="Montero E."/>
            <person name="Harb O.S."/>
            <person name="Le Roch K.G."/>
            <person name="Mamoun C.B."/>
        </authorList>
    </citation>
    <scope>NUCLEOTIDE SEQUENCE</scope>
    <source>
        <strain evidence="7">WA1</strain>
    </source>
</reference>
<evidence type="ECO:0000256" key="2">
    <source>
        <dbReference type="ARBA" id="ARBA00022840"/>
    </source>
</evidence>
<feature type="domain" description="AAA+ ATPase" evidence="5">
    <location>
        <begin position="215"/>
        <end position="360"/>
    </location>
</feature>
<dbReference type="Proteomes" id="UP001214638">
    <property type="component" value="Unassembled WGS sequence"/>
</dbReference>
<feature type="compositionally biased region" description="Basic and acidic residues" evidence="4">
    <location>
        <begin position="36"/>
        <end position="46"/>
    </location>
</feature>
<keyword evidence="8" id="KW-1185">Reference proteome</keyword>
<dbReference type="InterPro" id="IPR001270">
    <property type="entry name" value="ClpA/B"/>
</dbReference>
<dbReference type="AlphaFoldDB" id="A0AAD9PNK4"/>
<keyword evidence="2" id="KW-0067">ATP-binding</keyword>
<dbReference type="PANTHER" id="PTHR11638">
    <property type="entry name" value="ATP-DEPENDENT CLP PROTEASE"/>
    <property type="match status" value="1"/>
</dbReference>
<evidence type="ECO:0000256" key="3">
    <source>
        <dbReference type="ARBA" id="ARBA00023186"/>
    </source>
</evidence>
<dbReference type="Gene3D" id="1.10.8.60">
    <property type="match status" value="1"/>
</dbReference>
<proteinExistence type="predicted"/>